<dbReference type="InterPro" id="IPR048866">
    <property type="entry name" value="ORC5_lid"/>
</dbReference>
<gene>
    <name evidence="12" type="ORF">BJ085DRAFT_38048</name>
</gene>
<dbReference type="PANTHER" id="PTHR12705:SF0">
    <property type="entry name" value="ORIGIN RECOGNITION COMPLEX SUBUNIT 5"/>
    <property type="match status" value="1"/>
</dbReference>
<proteinExistence type="inferred from homology"/>
<evidence type="ECO:0000256" key="4">
    <source>
        <dbReference type="ARBA" id="ARBA00022741"/>
    </source>
</evidence>
<keyword evidence="5" id="KW-0067">ATP-binding</keyword>
<sequence>MTASTVNLTLLRRSAAQRFPGREPQVDQLLRYLGQPADTSPPFLFIYGHESTGKTSIVRFILSEIFDSTHAAYISCVECYTPRLVFEHILKQLGDSHPSFETGFLSNVKCDSMQEFISFMRRLDGAHQLPRYIVFDNAEKLRDMGPTFLPAFLRIAELTDIPTTIILISCVPWDKFRPRNGIQEPLLVRFPIYGKEDTMKILALKCPSDEPLDFYLSFISVVYDVFSRNCKDINELRHLVALLFPKFCEPLFDGRAKRSEVPKLFRLCQTYFAAAADKLYLREISSAEWLRHIRVRRPGDDSDDNSSDPEDSGTSILGNPIESDALHLRIKTKLDFDLPYYTKFLLIASFLASYNPARLDVRFFSKGKESTSYSKRGKQAIQKQMMSNTGGKHRQQLLGPKSFPIERMLAIFYSILVDPIENSIEIQSQIASLVTLRLLVRTSNASQLDGIKCKCNVSYELIRHISHSVQFEIENYLFDFI</sequence>
<keyword evidence="6" id="KW-0539">Nucleus</keyword>
<dbReference type="EMBL" id="ML002250">
    <property type="protein sequence ID" value="RKP39700.1"/>
    <property type="molecule type" value="Genomic_DNA"/>
</dbReference>
<evidence type="ECO:0000259" key="10">
    <source>
        <dbReference type="Pfam" id="PF14630"/>
    </source>
</evidence>
<feature type="domain" description="Orc1-like AAA ATPase" evidence="9">
    <location>
        <begin position="18"/>
        <end position="160"/>
    </location>
</feature>
<feature type="region of interest" description="Disordered" evidence="8">
    <location>
        <begin position="298"/>
        <end position="318"/>
    </location>
</feature>
<feature type="domain" description="ORC5 lid" evidence="11">
    <location>
        <begin position="215"/>
        <end position="272"/>
    </location>
</feature>
<dbReference type="AlphaFoldDB" id="A0A4Q0A372"/>
<dbReference type="GO" id="GO:0003688">
    <property type="term" value="F:DNA replication origin binding"/>
    <property type="evidence" value="ECO:0007669"/>
    <property type="project" value="TreeGrafter"/>
</dbReference>
<reference evidence="13" key="1">
    <citation type="journal article" date="2018" name="Nat. Microbiol.">
        <title>Leveraging single-cell genomics to expand the fungal tree of life.</title>
        <authorList>
            <person name="Ahrendt S.R."/>
            <person name="Quandt C.A."/>
            <person name="Ciobanu D."/>
            <person name="Clum A."/>
            <person name="Salamov A."/>
            <person name="Andreopoulos B."/>
            <person name="Cheng J.F."/>
            <person name="Woyke T."/>
            <person name="Pelin A."/>
            <person name="Henrissat B."/>
            <person name="Reynolds N.K."/>
            <person name="Benny G.L."/>
            <person name="Smith M.E."/>
            <person name="James T.Y."/>
            <person name="Grigoriev I.V."/>
        </authorList>
    </citation>
    <scope>NUCLEOTIDE SEQUENCE [LARGE SCALE GENOMIC DNA]</scope>
    <source>
        <strain evidence="13">RSA 468</strain>
    </source>
</reference>
<dbReference type="PANTHER" id="PTHR12705">
    <property type="entry name" value="ORIGIN RECOGNITION COMPLEX SUBUNIT 5"/>
    <property type="match status" value="1"/>
</dbReference>
<evidence type="ECO:0000313" key="13">
    <source>
        <dbReference type="Proteomes" id="UP000268162"/>
    </source>
</evidence>
<dbReference type="InterPro" id="IPR041664">
    <property type="entry name" value="AAA_16"/>
</dbReference>
<evidence type="ECO:0000313" key="12">
    <source>
        <dbReference type="EMBL" id="RKP39700.1"/>
    </source>
</evidence>
<dbReference type="GO" id="GO:0006270">
    <property type="term" value="P:DNA replication initiation"/>
    <property type="evidence" value="ECO:0007669"/>
    <property type="project" value="TreeGrafter"/>
</dbReference>
<evidence type="ECO:0000256" key="8">
    <source>
        <dbReference type="SAM" id="MobiDB-lite"/>
    </source>
</evidence>
<accession>A0A4Q0A372</accession>
<evidence type="ECO:0000256" key="7">
    <source>
        <dbReference type="ARBA" id="ARBA00069657"/>
    </source>
</evidence>
<evidence type="ECO:0000256" key="1">
    <source>
        <dbReference type="ARBA" id="ARBA00004123"/>
    </source>
</evidence>
<comment type="subcellular location">
    <subcellularLocation>
        <location evidence="1">Nucleus</location>
    </subcellularLocation>
</comment>
<keyword evidence="13" id="KW-1185">Reference proteome</keyword>
<feature type="compositionally biased region" description="Acidic residues" evidence="8">
    <location>
        <begin position="301"/>
        <end position="311"/>
    </location>
</feature>
<dbReference type="Pfam" id="PF14630">
    <property type="entry name" value="ORC5_C"/>
    <property type="match status" value="1"/>
</dbReference>
<dbReference type="InterPro" id="IPR047088">
    <property type="entry name" value="ORC5_C"/>
</dbReference>
<dbReference type="SUPFAM" id="SSF52540">
    <property type="entry name" value="P-loop containing nucleoside triphosphate hydrolases"/>
    <property type="match status" value="1"/>
</dbReference>
<dbReference type="GO" id="GO:0005664">
    <property type="term" value="C:nuclear origin of replication recognition complex"/>
    <property type="evidence" value="ECO:0007669"/>
    <property type="project" value="TreeGrafter"/>
</dbReference>
<organism evidence="12 13">
    <name type="scientific">Dimargaris cristalligena</name>
    <dbReference type="NCBI Taxonomy" id="215637"/>
    <lineage>
        <taxon>Eukaryota</taxon>
        <taxon>Fungi</taxon>
        <taxon>Fungi incertae sedis</taxon>
        <taxon>Zoopagomycota</taxon>
        <taxon>Kickxellomycotina</taxon>
        <taxon>Dimargaritomycetes</taxon>
        <taxon>Dimargaritales</taxon>
        <taxon>Dimargaritaceae</taxon>
        <taxon>Dimargaris</taxon>
    </lineage>
</organism>
<evidence type="ECO:0000259" key="9">
    <source>
        <dbReference type="Pfam" id="PF13191"/>
    </source>
</evidence>
<dbReference type="STRING" id="215637.A0A4Q0A372"/>
<dbReference type="InterPro" id="IPR020796">
    <property type="entry name" value="ORC5"/>
</dbReference>
<dbReference type="Pfam" id="PF21639">
    <property type="entry name" value="ORC5_lid"/>
    <property type="match status" value="1"/>
</dbReference>
<keyword evidence="3" id="KW-0235">DNA replication</keyword>
<dbReference type="InterPro" id="IPR027417">
    <property type="entry name" value="P-loop_NTPase"/>
</dbReference>
<protein>
    <recommendedName>
        <fullName evidence="7">Origin recognition complex subunit 5</fullName>
    </recommendedName>
</protein>
<feature type="domain" description="Origin recognition complex subunit 5 C-terminal" evidence="10">
    <location>
        <begin position="338"/>
        <end position="477"/>
    </location>
</feature>
<dbReference type="FunFam" id="3.40.50.300:FF:000673">
    <property type="entry name" value="Origin recognition complex subunit 5"/>
    <property type="match status" value="1"/>
</dbReference>
<dbReference type="Pfam" id="PF13191">
    <property type="entry name" value="AAA_16"/>
    <property type="match status" value="1"/>
</dbReference>
<dbReference type="Gene3D" id="3.40.50.300">
    <property type="entry name" value="P-loop containing nucleotide triphosphate hydrolases"/>
    <property type="match status" value="1"/>
</dbReference>
<evidence type="ECO:0000256" key="6">
    <source>
        <dbReference type="ARBA" id="ARBA00023242"/>
    </source>
</evidence>
<evidence type="ECO:0000259" key="11">
    <source>
        <dbReference type="Pfam" id="PF21639"/>
    </source>
</evidence>
<dbReference type="GO" id="GO:0005524">
    <property type="term" value="F:ATP binding"/>
    <property type="evidence" value="ECO:0007669"/>
    <property type="project" value="UniProtKB-KW"/>
</dbReference>
<dbReference type="OrthoDB" id="365981at2759"/>
<evidence type="ECO:0000256" key="2">
    <source>
        <dbReference type="ARBA" id="ARBA00006269"/>
    </source>
</evidence>
<name>A0A4Q0A372_9FUNG</name>
<dbReference type="Proteomes" id="UP000268162">
    <property type="component" value="Unassembled WGS sequence"/>
</dbReference>
<keyword evidence="4" id="KW-0547">Nucleotide-binding</keyword>
<evidence type="ECO:0000256" key="5">
    <source>
        <dbReference type="ARBA" id="ARBA00022840"/>
    </source>
</evidence>
<evidence type="ECO:0000256" key="3">
    <source>
        <dbReference type="ARBA" id="ARBA00022705"/>
    </source>
</evidence>
<comment type="similarity">
    <text evidence="2">Belongs to the ORC5 family.</text>
</comment>